<accession>A0AAD9RUK1</accession>
<keyword evidence="1" id="KW-0812">Transmembrane</keyword>
<dbReference type="Proteomes" id="UP001258017">
    <property type="component" value="Unassembled WGS sequence"/>
</dbReference>
<protein>
    <recommendedName>
        <fullName evidence="4">Astakine</fullName>
    </recommendedName>
</protein>
<keyword evidence="1" id="KW-0472">Membrane</keyword>
<evidence type="ECO:0000313" key="3">
    <source>
        <dbReference type="Proteomes" id="UP001258017"/>
    </source>
</evidence>
<dbReference type="AlphaFoldDB" id="A0AAD9RUK1"/>
<sequence length="196" mass="21815">MNSREIINVIQDMHINSKTINGLPNALKRAIAWKFHLTDVVIPFLSDSLGCSLWMIYEFARSHADQCRGKLGLRVTENNRIMSSSSAIFTSLLLLGLVGTLLAASITKREEPLGVQCHSDKDCPPNHCCVISPLRYSLPQCSPLREKAEICRPPNDKINATLEYPNNSRLTITDVSYVLCPCNHGLTCDPKEGFCK</sequence>
<organism evidence="2 3">
    <name type="scientific">Odynerus spinipes</name>
    <dbReference type="NCBI Taxonomy" id="1348599"/>
    <lineage>
        <taxon>Eukaryota</taxon>
        <taxon>Metazoa</taxon>
        <taxon>Ecdysozoa</taxon>
        <taxon>Arthropoda</taxon>
        <taxon>Hexapoda</taxon>
        <taxon>Insecta</taxon>
        <taxon>Pterygota</taxon>
        <taxon>Neoptera</taxon>
        <taxon>Endopterygota</taxon>
        <taxon>Hymenoptera</taxon>
        <taxon>Apocrita</taxon>
        <taxon>Aculeata</taxon>
        <taxon>Vespoidea</taxon>
        <taxon>Vespidae</taxon>
        <taxon>Eumeninae</taxon>
        <taxon>Odynerus</taxon>
    </lineage>
</organism>
<feature type="transmembrane region" description="Helical" evidence="1">
    <location>
        <begin position="81"/>
        <end position="104"/>
    </location>
</feature>
<reference evidence="2" key="2">
    <citation type="journal article" date="2023" name="Commun. Biol.">
        <title>Intrasexual cuticular hydrocarbon dimorphism in a wasp sheds light on hydrocarbon biosynthesis genes in Hymenoptera.</title>
        <authorList>
            <person name="Moris V.C."/>
            <person name="Podsiadlowski L."/>
            <person name="Martin S."/>
            <person name="Oeyen J.P."/>
            <person name="Donath A."/>
            <person name="Petersen M."/>
            <person name="Wilbrandt J."/>
            <person name="Misof B."/>
            <person name="Liedtke D."/>
            <person name="Thamm M."/>
            <person name="Scheiner R."/>
            <person name="Schmitt T."/>
            <person name="Niehuis O."/>
        </authorList>
    </citation>
    <scope>NUCLEOTIDE SEQUENCE</scope>
    <source>
        <strain evidence="2">GBR_01_08_01A</strain>
    </source>
</reference>
<dbReference type="Gene3D" id="2.10.80.10">
    <property type="entry name" value="Lipase, subunit A"/>
    <property type="match status" value="1"/>
</dbReference>
<evidence type="ECO:0000313" key="2">
    <source>
        <dbReference type="EMBL" id="KAK2586222.1"/>
    </source>
</evidence>
<proteinExistence type="predicted"/>
<name>A0AAD9RUK1_9HYME</name>
<evidence type="ECO:0000256" key="1">
    <source>
        <dbReference type="SAM" id="Phobius"/>
    </source>
</evidence>
<evidence type="ECO:0008006" key="4">
    <source>
        <dbReference type="Google" id="ProtNLM"/>
    </source>
</evidence>
<dbReference type="EMBL" id="JAIFRP010000014">
    <property type="protein sequence ID" value="KAK2586222.1"/>
    <property type="molecule type" value="Genomic_DNA"/>
</dbReference>
<reference evidence="2" key="1">
    <citation type="submission" date="2021-08" db="EMBL/GenBank/DDBJ databases">
        <authorList>
            <person name="Misof B."/>
            <person name="Oliver O."/>
            <person name="Podsiadlowski L."/>
            <person name="Donath A."/>
            <person name="Peters R."/>
            <person name="Mayer C."/>
            <person name="Rust J."/>
            <person name="Gunkel S."/>
            <person name="Lesny P."/>
            <person name="Martin S."/>
            <person name="Oeyen J.P."/>
            <person name="Petersen M."/>
            <person name="Panagiotis P."/>
            <person name="Wilbrandt J."/>
            <person name="Tanja T."/>
        </authorList>
    </citation>
    <scope>NUCLEOTIDE SEQUENCE</scope>
    <source>
        <strain evidence="2">GBR_01_08_01A</strain>
        <tissue evidence="2">Thorax + abdomen</tissue>
    </source>
</reference>
<gene>
    <name evidence="2" type="ORF">KPH14_001480</name>
</gene>
<comment type="caution">
    <text evidence="2">The sequence shown here is derived from an EMBL/GenBank/DDBJ whole genome shotgun (WGS) entry which is preliminary data.</text>
</comment>
<keyword evidence="3" id="KW-1185">Reference proteome</keyword>
<keyword evidence="1" id="KW-1133">Transmembrane helix</keyword>